<accession>A0A1G2LCV6</accession>
<dbReference type="STRING" id="1802280.A3B37_02310"/>
<protein>
    <submittedName>
        <fullName evidence="2">Uncharacterized protein</fullName>
    </submittedName>
</protein>
<feature type="transmembrane region" description="Helical" evidence="1">
    <location>
        <begin position="55"/>
        <end position="76"/>
    </location>
</feature>
<sequence>MKRTVYIAAFALLGVLLQFVAHALIETWYIGLLIADFPRYGFGFSWETWERIHRVLSGVFFVAGLFFGFFSGRFWWRKIYIKRWREQRER</sequence>
<dbReference type="Proteomes" id="UP000176705">
    <property type="component" value="Unassembled WGS sequence"/>
</dbReference>
<evidence type="ECO:0000313" key="2">
    <source>
        <dbReference type="EMBL" id="OHA09374.1"/>
    </source>
</evidence>
<proteinExistence type="predicted"/>
<organism evidence="2 3">
    <name type="scientific">Candidatus Sungbacteria bacterium RIFCSPLOWO2_01_FULL_59_16</name>
    <dbReference type="NCBI Taxonomy" id="1802280"/>
    <lineage>
        <taxon>Bacteria</taxon>
        <taxon>Candidatus Sungiibacteriota</taxon>
    </lineage>
</organism>
<gene>
    <name evidence="2" type="ORF">A3B37_02310</name>
</gene>
<reference evidence="2 3" key="1">
    <citation type="journal article" date="2016" name="Nat. Commun.">
        <title>Thousands of microbial genomes shed light on interconnected biogeochemical processes in an aquifer system.</title>
        <authorList>
            <person name="Anantharaman K."/>
            <person name="Brown C.T."/>
            <person name="Hug L.A."/>
            <person name="Sharon I."/>
            <person name="Castelle C.J."/>
            <person name="Probst A.J."/>
            <person name="Thomas B.C."/>
            <person name="Singh A."/>
            <person name="Wilkins M.J."/>
            <person name="Karaoz U."/>
            <person name="Brodie E.L."/>
            <person name="Williams K.H."/>
            <person name="Hubbard S.S."/>
            <person name="Banfield J.F."/>
        </authorList>
    </citation>
    <scope>NUCLEOTIDE SEQUENCE [LARGE SCALE GENOMIC DNA]</scope>
</reference>
<dbReference type="EMBL" id="MHQS01000003">
    <property type="protein sequence ID" value="OHA09374.1"/>
    <property type="molecule type" value="Genomic_DNA"/>
</dbReference>
<evidence type="ECO:0000256" key="1">
    <source>
        <dbReference type="SAM" id="Phobius"/>
    </source>
</evidence>
<comment type="caution">
    <text evidence="2">The sequence shown here is derived from an EMBL/GenBank/DDBJ whole genome shotgun (WGS) entry which is preliminary data.</text>
</comment>
<dbReference type="AlphaFoldDB" id="A0A1G2LCV6"/>
<name>A0A1G2LCV6_9BACT</name>
<keyword evidence="1" id="KW-0472">Membrane</keyword>
<keyword evidence="1" id="KW-1133">Transmembrane helix</keyword>
<keyword evidence="1" id="KW-0812">Transmembrane</keyword>
<evidence type="ECO:0000313" key="3">
    <source>
        <dbReference type="Proteomes" id="UP000176705"/>
    </source>
</evidence>